<accession>A0A8S9U8Q5</accession>
<comment type="caution">
    <text evidence="2">The sequence shown here is derived from an EMBL/GenBank/DDBJ whole genome shotgun (WGS) entry which is preliminary data.</text>
</comment>
<keyword evidence="1" id="KW-0472">Membrane</keyword>
<feature type="transmembrane region" description="Helical" evidence="1">
    <location>
        <begin position="629"/>
        <end position="651"/>
    </location>
</feature>
<keyword evidence="1" id="KW-0812">Transmembrane</keyword>
<sequence length="964" mass="104978">MPSMSPPSANCDHKLRSLTPEERSEAMQQPEFSIDSNTIVEVSLRLERFVICVAAALAASGAFLFLMSKEITLKVLEGSGEELSREVKDVVENYKSVSAYLQITASTIFAVFCETLIFPTLATYLHNCSLFPGDQPARVHSVLKERGIFWGLKMIIIIMNIGFTSVNINTNRESPSRRLTSFDEVDGILMQVETPWTLDSDTDVLHSVLQTSITGTTTPFTFEVTCKWSEHNKDDAAQQWGAWVDDVDTTSVSFSFQSHAWNAALLSSQGTVPTRSVEIPLRGYLASSDKYAITDDWDVPELYSTFNQGMTRLGLANDPVDGATPQSFDELIRVVASDLKTALPDNNRVGDLVLRLEHRELAEDVQFTSLTMSVPVEADITGSTLCGASGCVYATSTTALDQLHLQPAVSIASYEKDAASALVYSSTNQFVQEVKGAQTPHEVLTLSVGKITWQLSPLHIRHDAACADDDDGCLGLSLPFATGDGVLLVGKEALATQHLAYPVALVTLHPATIPDMTRPDIDALTSWHRLVSSNGMLVRPSSSGCKSLVDAYLAHLQANHFYLDDQLSLDMYSTALFYLVQRGVPTSFADAVSRRRLALSAAMASSGSGSGNVTSVRATTDIEVNVPTATALVTMAGCIFIVLLMLCVIYLPTPRVKLSPDTTPAAQYVQVLTDDLYPDLVHKKRLRFANGDCLLFNEYVVDAIVLHAKRDQTKKIYLKHLEVIKWLDESGLGTGADEAFVAACDDGPLPVVWWLAEHASVKGIVIKPESAQIALGSAAGAGRLEVVQWLLNRNVGKESTYAIGAAALNGHLEAAKYLYSQGLSGCQREAFKIAAKNGHLDVVQWLWSEFKDDPNADLLCVYGTREFVPRAPPLTREMSEAASNGHLAVIQYLHNIALSLAGKKRKRGEESRHSSVITMESTVVEAARNGHLDVVQWVCTHTDVESTEDAMACAASGGHFRVIE</sequence>
<dbReference type="Proteomes" id="UP000704712">
    <property type="component" value="Unassembled WGS sequence"/>
</dbReference>
<dbReference type="InterPro" id="IPR002110">
    <property type="entry name" value="Ankyrin_rpt"/>
</dbReference>
<dbReference type="EMBL" id="JAACNO010001905">
    <property type="protein sequence ID" value="KAF4136723.1"/>
    <property type="molecule type" value="Genomic_DNA"/>
</dbReference>
<dbReference type="Gene3D" id="1.25.40.20">
    <property type="entry name" value="Ankyrin repeat-containing domain"/>
    <property type="match status" value="1"/>
</dbReference>
<evidence type="ECO:0000256" key="1">
    <source>
        <dbReference type="SAM" id="Phobius"/>
    </source>
</evidence>
<dbReference type="PANTHER" id="PTHR46586">
    <property type="entry name" value="ANKYRIN REPEAT-CONTAINING PROTEIN"/>
    <property type="match status" value="1"/>
</dbReference>
<dbReference type="InterPro" id="IPR036770">
    <property type="entry name" value="Ankyrin_rpt-contain_sf"/>
</dbReference>
<keyword evidence="1" id="KW-1133">Transmembrane helix</keyword>
<dbReference type="PANTHER" id="PTHR46586:SF3">
    <property type="entry name" value="ANKYRIN REPEAT-CONTAINING PROTEIN"/>
    <property type="match status" value="1"/>
</dbReference>
<proteinExistence type="predicted"/>
<dbReference type="InterPro" id="IPR052050">
    <property type="entry name" value="SecEffector_AnkRepeat"/>
</dbReference>
<evidence type="ECO:0000313" key="2">
    <source>
        <dbReference type="EMBL" id="KAF4136723.1"/>
    </source>
</evidence>
<evidence type="ECO:0000313" key="3">
    <source>
        <dbReference type="Proteomes" id="UP000704712"/>
    </source>
</evidence>
<feature type="transmembrane region" description="Helical" evidence="1">
    <location>
        <begin position="49"/>
        <end position="67"/>
    </location>
</feature>
<dbReference type="AlphaFoldDB" id="A0A8S9U8Q5"/>
<feature type="transmembrane region" description="Helical" evidence="1">
    <location>
        <begin position="147"/>
        <end position="168"/>
    </location>
</feature>
<protein>
    <submittedName>
        <fullName evidence="2">Ankyrin repeats domain-containing protein</fullName>
    </submittedName>
</protein>
<reference evidence="2" key="1">
    <citation type="submission" date="2020-03" db="EMBL/GenBank/DDBJ databases">
        <title>Hybrid Assembly of Korean Phytophthora infestans isolates.</title>
        <authorList>
            <person name="Prokchorchik M."/>
            <person name="Lee Y."/>
            <person name="Seo J."/>
            <person name="Cho J.-H."/>
            <person name="Park Y.-E."/>
            <person name="Jang D.-C."/>
            <person name="Im J.-S."/>
            <person name="Choi J.-G."/>
            <person name="Park H.-J."/>
            <person name="Lee G.-B."/>
            <person name="Lee Y.-G."/>
            <person name="Hong S.-Y."/>
            <person name="Cho K."/>
            <person name="Sohn K.H."/>
        </authorList>
    </citation>
    <scope>NUCLEOTIDE SEQUENCE</scope>
    <source>
        <strain evidence="2">KR_2_A2</strain>
    </source>
</reference>
<dbReference type="Pfam" id="PF12796">
    <property type="entry name" value="Ank_2"/>
    <property type="match status" value="1"/>
</dbReference>
<gene>
    <name evidence="2" type="ORF">GN958_ATG14090</name>
</gene>
<name>A0A8S9U8Q5_PHYIN</name>
<organism evidence="2 3">
    <name type="scientific">Phytophthora infestans</name>
    <name type="common">Potato late blight agent</name>
    <name type="synonym">Botrytis infestans</name>
    <dbReference type="NCBI Taxonomy" id="4787"/>
    <lineage>
        <taxon>Eukaryota</taxon>
        <taxon>Sar</taxon>
        <taxon>Stramenopiles</taxon>
        <taxon>Oomycota</taxon>
        <taxon>Peronosporomycetes</taxon>
        <taxon>Peronosporales</taxon>
        <taxon>Peronosporaceae</taxon>
        <taxon>Phytophthora</taxon>
    </lineage>
</organism>
<feature type="transmembrane region" description="Helical" evidence="1">
    <location>
        <begin position="99"/>
        <end position="126"/>
    </location>
</feature>
<dbReference type="SUPFAM" id="SSF48403">
    <property type="entry name" value="Ankyrin repeat"/>
    <property type="match status" value="1"/>
</dbReference>